<keyword evidence="1" id="KW-0547">Nucleotide-binding</keyword>
<dbReference type="eggNOG" id="KOG1187">
    <property type="taxonomic scope" value="Eukaryota"/>
</dbReference>
<evidence type="ECO:0000313" key="5">
    <source>
        <dbReference type="Proteomes" id="UP000009183"/>
    </source>
</evidence>
<evidence type="ECO:0000259" key="3">
    <source>
        <dbReference type="PROSITE" id="PS50011"/>
    </source>
</evidence>
<dbReference type="GO" id="GO:0005524">
    <property type="term" value="F:ATP binding"/>
    <property type="evidence" value="ECO:0007669"/>
    <property type="project" value="UniProtKB-KW"/>
</dbReference>
<dbReference type="PROSITE" id="PS50011">
    <property type="entry name" value="PROTEIN_KINASE_DOM"/>
    <property type="match status" value="1"/>
</dbReference>
<dbReference type="InterPro" id="IPR045274">
    <property type="entry name" value="WAK-like"/>
</dbReference>
<dbReference type="PANTHER" id="PTHR27005:SF466">
    <property type="entry name" value="NON-FUNCTIONAL PSEUDOKINASE ZED1-LIKE"/>
    <property type="match status" value="1"/>
</dbReference>
<dbReference type="GO" id="GO:0007166">
    <property type="term" value="P:cell surface receptor signaling pathway"/>
    <property type="evidence" value="ECO:0007669"/>
    <property type="project" value="InterPro"/>
</dbReference>
<gene>
    <name evidence="4" type="ordered locus">VIT_18s0001g03740</name>
</gene>
<dbReference type="Gene3D" id="3.30.200.20">
    <property type="entry name" value="Phosphorylase Kinase, domain 1"/>
    <property type="match status" value="1"/>
</dbReference>
<dbReference type="InParanoid" id="D7TL82"/>
<evidence type="ECO:0000313" key="4">
    <source>
        <dbReference type="EMBL" id="CBI31254.3"/>
    </source>
</evidence>
<proteinExistence type="predicted"/>
<dbReference type="GO" id="GO:0004672">
    <property type="term" value="F:protein kinase activity"/>
    <property type="evidence" value="ECO:0007669"/>
    <property type="project" value="InterPro"/>
</dbReference>
<dbReference type="Proteomes" id="UP000009183">
    <property type="component" value="Chromosome 18, unordered"/>
</dbReference>
<dbReference type="InterPro" id="IPR011009">
    <property type="entry name" value="Kinase-like_dom_sf"/>
</dbReference>
<reference evidence="5" key="1">
    <citation type="journal article" date="2007" name="Nature">
        <title>The grapevine genome sequence suggests ancestral hexaploidization in major angiosperm phyla.</title>
        <authorList>
            <consortium name="The French-Italian Public Consortium for Grapevine Genome Characterization."/>
            <person name="Jaillon O."/>
            <person name="Aury J.-M."/>
            <person name="Noel B."/>
            <person name="Policriti A."/>
            <person name="Clepet C."/>
            <person name="Casagrande A."/>
            <person name="Choisne N."/>
            <person name="Aubourg S."/>
            <person name="Vitulo N."/>
            <person name="Jubin C."/>
            <person name="Vezzi A."/>
            <person name="Legeai F."/>
            <person name="Hugueney P."/>
            <person name="Dasilva C."/>
            <person name="Horner D."/>
            <person name="Mica E."/>
            <person name="Jublot D."/>
            <person name="Poulain J."/>
            <person name="Bruyere C."/>
            <person name="Billault A."/>
            <person name="Segurens B."/>
            <person name="Gouyvenoux M."/>
            <person name="Ugarte E."/>
            <person name="Cattonaro F."/>
            <person name="Anthouard V."/>
            <person name="Vico V."/>
            <person name="Del Fabbro C."/>
            <person name="Alaux M."/>
            <person name="Di Gaspero G."/>
            <person name="Dumas V."/>
            <person name="Felice N."/>
            <person name="Paillard S."/>
            <person name="Juman I."/>
            <person name="Moroldo M."/>
            <person name="Scalabrin S."/>
            <person name="Canaguier A."/>
            <person name="Le Clainche I."/>
            <person name="Malacrida G."/>
            <person name="Durand E."/>
            <person name="Pesole G."/>
            <person name="Laucou V."/>
            <person name="Chatelet P."/>
            <person name="Merdinoglu D."/>
            <person name="Delledonne M."/>
            <person name="Pezzotti M."/>
            <person name="Lecharny A."/>
            <person name="Scarpelli C."/>
            <person name="Artiguenave F."/>
            <person name="Pe M.E."/>
            <person name="Valle G."/>
            <person name="Morgante M."/>
            <person name="Caboche M."/>
            <person name="Adam-Blondon A.-F."/>
            <person name="Weissenbach J."/>
            <person name="Quetier F."/>
            <person name="Wincker P."/>
        </authorList>
    </citation>
    <scope>NUCLEOTIDE SEQUENCE [LARGE SCALE GENOMIC DNA]</scope>
    <source>
        <strain evidence="5">cv. Pinot noir / PN40024</strain>
    </source>
</reference>
<accession>D7TL82</accession>
<dbReference type="OrthoDB" id="75710at2759"/>
<dbReference type="Gene3D" id="1.10.510.10">
    <property type="entry name" value="Transferase(Phosphotransferase) domain 1"/>
    <property type="match status" value="1"/>
</dbReference>
<dbReference type="PANTHER" id="PTHR27005">
    <property type="entry name" value="WALL-ASSOCIATED RECEPTOR KINASE-LIKE 21"/>
    <property type="match status" value="1"/>
</dbReference>
<dbReference type="KEGG" id="vvi:100265328"/>
<dbReference type="EMBL" id="FN595996">
    <property type="protein sequence ID" value="CBI31254.3"/>
    <property type="molecule type" value="Genomic_DNA"/>
</dbReference>
<keyword evidence="2" id="KW-0067">ATP-binding</keyword>
<dbReference type="SUPFAM" id="SSF56112">
    <property type="entry name" value="Protein kinase-like (PK-like)"/>
    <property type="match status" value="1"/>
</dbReference>
<feature type="domain" description="Protein kinase" evidence="3">
    <location>
        <begin position="1"/>
        <end position="196"/>
    </location>
</feature>
<name>D7TL82_VITVI</name>
<dbReference type="AlphaFoldDB" id="D7TL82"/>
<evidence type="ECO:0000256" key="2">
    <source>
        <dbReference type="ARBA" id="ARBA00022840"/>
    </source>
</evidence>
<dbReference type="InterPro" id="IPR000719">
    <property type="entry name" value="Prot_kinase_dom"/>
</dbReference>
<protein>
    <recommendedName>
        <fullName evidence="3">Protein kinase domain-containing protein</fullName>
    </recommendedName>
</protein>
<dbReference type="PaxDb" id="29760-VIT_18s0001g03740.t01"/>
<dbReference type="HOGENOM" id="CLU_000288_21_7_1"/>
<dbReference type="Pfam" id="PF00069">
    <property type="entry name" value="Pkinase"/>
    <property type="match status" value="1"/>
</dbReference>
<evidence type="ECO:0000256" key="1">
    <source>
        <dbReference type="ARBA" id="ARBA00022741"/>
    </source>
</evidence>
<organism evidence="4 5">
    <name type="scientific">Vitis vinifera</name>
    <name type="common">Grape</name>
    <dbReference type="NCBI Taxonomy" id="29760"/>
    <lineage>
        <taxon>Eukaryota</taxon>
        <taxon>Viridiplantae</taxon>
        <taxon>Streptophyta</taxon>
        <taxon>Embryophyta</taxon>
        <taxon>Tracheophyta</taxon>
        <taxon>Spermatophyta</taxon>
        <taxon>Magnoliopsida</taxon>
        <taxon>eudicotyledons</taxon>
        <taxon>Gunneridae</taxon>
        <taxon>Pentapetalae</taxon>
        <taxon>rosids</taxon>
        <taxon>Vitales</taxon>
        <taxon>Vitaceae</taxon>
        <taxon>Viteae</taxon>
        <taxon>Vitis</taxon>
    </lineage>
</organism>
<keyword evidence="5" id="KW-1185">Reference proteome</keyword>
<sequence>MRSFSADELQKATDSYNHENRIFGYTSHFRWYKGCFEGRLIFVKKYMDSSIPTHSRSFLADPEMVANEISVAAQLSGHKNSLKLLGCCLETQIPTLVFEFPMNGNLGDQLRSNPTCLSWKSRLKIANEIASVITYLHTALPRPIIHRDIHPGHFYLDQDLRAKLSDFICSMALPEGKTQVENEVACGTLGYLGPEV</sequence>
<dbReference type="SMR" id="D7TL82"/>
<dbReference type="OMA" id="HENRIFG"/>